<evidence type="ECO:0000313" key="1">
    <source>
        <dbReference type="EMBL" id="MBB6218128.1"/>
    </source>
</evidence>
<dbReference type="Gene3D" id="1.20.120.330">
    <property type="entry name" value="Nucleotidyltransferases domain 2"/>
    <property type="match status" value="1"/>
</dbReference>
<proteinExistence type="predicted"/>
<name>A0A841L0M2_9FIRM</name>
<dbReference type="GO" id="GO:0016779">
    <property type="term" value="F:nucleotidyltransferase activity"/>
    <property type="evidence" value="ECO:0007669"/>
    <property type="project" value="UniProtKB-KW"/>
</dbReference>
<dbReference type="InterPro" id="IPR043519">
    <property type="entry name" value="NT_sf"/>
</dbReference>
<dbReference type="SUPFAM" id="SSF81631">
    <property type="entry name" value="PAP/OAS1 substrate-binding domain"/>
    <property type="match status" value="1"/>
</dbReference>
<dbReference type="Proteomes" id="UP000579281">
    <property type="component" value="Unassembled WGS sequence"/>
</dbReference>
<dbReference type="RefSeq" id="WP_184312625.1">
    <property type="nucleotide sequence ID" value="NZ_JACHEN010000033.1"/>
</dbReference>
<dbReference type="InterPro" id="IPR007530">
    <property type="entry name" value="Aminoglycoside_adenylylTfrase"/>
</dbReference>
<dbReference type="EC" id="2.7.7.-" evidence="1"/>
<protein>
    <submittedName>
        <fullName evidence="1">Aminoglycoside 6-adenylyltransferase</fullName>
        <ecNumber evidence="1">2.7.7.-</ecNumber>
    </submittedName>
</protein>
<dbReference type="SUPFAM" id="SSF81301">
    <property type="entry name" value="Nucleotidyltransferase"/>
    <property type="match status" value="1"/>
</dbReference>
<gene>
    <name evidence="1" type="ORF">HNQ80_004268</name>
</gene>
<organism evidence="1 2">
    <name type="scientific">Anaerosolibacter carboniphilus</name>
    <dbReference type="NCBI Taxonomy" id="1417629"/>
    <lineage>
        <taxon>Bacteria</taxon>
        <taxon>Bacillati</taxon>
        <taxon>Bacillota</taxon>
        <taxon>Clostridia</taxon>
        <taxon>Peptostreptococcales</taxon>
        <taxon>Thermotaleaceae</taxon>
        <taxon>Anaerosolibacter</taxon>
    </lineage>
</organism>
<evidence type="ECO:0000313" key="2">
    <source>
        <dbReference type="Proteomes" id="UP000579281"/>
    </source>
</evidence>
<keyword evidence="1" id="KW-0808">Transferase</keyword>
<reference evidence="1 2" key="1">
    <citation type="submission" date="2020-08" db="EMBL/GenBank/DDBJ databases">
        <title>Genomic Encyclopedia of Type Strains, Phase IV (KMG-IV): sequencing the most valuable type-strain genomes for metagenomic binning, comparative biology and taxonomic classification.</title>
        <authorList>
            <person name="Goeker M."/>
        </authorList>
    </citation>
    <scope>NUCLEOTIDE SEQUENCE [LARGE SCALE GENOMIC DNA]</scope>
    <source>
        <strain evidence="1 2">DSM 103526</strain>
    </source>
</reference>
<sequence length="303" mass="35967">MREESTLIKQILDFAQEESSVRAVALNGSRVNPNVIRDIMQDYDVTFFIRNFEDISYKTNPNWIKRFGELIIFQQNDFKDGSYVFLMQFKEGVRIDLSFKNVMKVDEVIKEDSLTKILLDKDNIIPALPLPNDYTYYVKKPAQKEYDTLMNEAWWIQTYIAKAIWRDELPLAKYMFDVILIDCIRTILSWYIGINYDWNINVGKCGKWFKRFLPESIYNEFITLYPTIDYDEMWHTLFEADKFIRKIGSVVAEKLGYTYPMNDDMNVTEYLKTVQALPQNAAEFCPTKELNEIYVENVEKLFE</sequence>
<dbReference type="AlphaFoldDB" id="A0A841L0M2"/>
<accession>A0A841L0M2</accession>
<keyword evidence="2" id="KW-1185">Reference proteome</keyword>
<dbReference type="Gene3D" id="3.30.460.10">
    <property type="entry name" value="Beta Polymerase, domain 2"/>
    <property type="match status" value="1"/>
</dbReference>
<dbReference type="EMBL" id="JACHEN010000033">
    <property type="protein sequence ID" value="MBB6218128.1"/>
    <property type="molecule type" value="Genomic_DNA"/>
</dbReference>
<comment type="caution">
    <text evidence="1">The sequence shown here is derived from an EMBL/GenBank/DDBJ whole genome shotgun (WGS) entry which is preliminary data.</text>
</comment>
<dbReference type="Pfam" id="PF04439">
    <property type="entry name" value="Adenyl_transf"/>
    <property type="match status" value="1"/>
</dbReference>
<keyword evidence="1" id="KW-0548">Nucleotidyltransferase</keyword>